<dbReference type="EMBL" id="JAPJZI010000001">
    <property type="protein sequence ID" value="MDA5397606.1"/>
    <property type="molecule type" value="Genomic_DNA"/>
</dbReference>
<keyword evidence="1 4" id="KW-0378">Hydrolase</keyword>
<reference evidence="4" key="1">
    <citation type="submission" date="2022-11" db="EMBL/GenBank/DDBJ databases">
        <title>Draft genome sequence of Hoeflea poritis E7-10 and Hoeflea prorocentri PM5-8, separated from scleractinian coral Porites lutea and marine dinoflagellate.</title>
        <authorList>
            <person name="Zhang G."/>
            <person name="Wei Q."/>
            <person name="Cai L."/>
        </authorList>
    </citation>
    <scope>NUCLEOTIDE SEQUENCE</scope>
    <source>
        <strain evidence="4">PM5-8</strain>
    </source>
</reference>
<dbReference type="InterPro" id="IPR001910">
    <property type="entry name" value="Inosine/uridine_hydrolase_dom"/>
</dbReference>
<evidence type="ECO:0000259" key="3">
    <source>
        <dbReference type="Pfam" id="PF01156"/>
    </source>
</evidence>
<dbReference type="SUPFAM" id="SSF53590">
    <property type="entry name" value="Nucleoside hydrolase"/>
    <property type="match status" value="1"/>
</dbReference>
<feature type="domain" description="Inosine/uridine-preferring nucleoside hydrolase" evidence="3">
    <location>
        <begin position="27"/>
        <end position="314"/>
    </location>
</feature>
<dbReference type="PANTHER" id="PTHR12304:SF4">
    <property type="entry name" value="URIDINE NUCLEOSIDASE"/>
    <property type="match status" value="1"/>
</dbReference>
<dbReference type="Pfam" id="PF01156">
    <property type="entry name" value="IU_nuc_hydro"/>
    <property type="match status" value="1"/>
</dbReference>
<organism evidence="4 5">
    <name type="scientific">Hoeflea prorocentri</name>
    <dbReference type="NCBI Taxonomy" id="1922333"/>
    <lineage>
        <taxon>Bacteria</taxon>
        <taxon>Pseudomonadati</taxon>
        <taxon>Pseudomonadota</taxon>
        <taxon>Alphaproteobacteria</taxon>
        <taxon>Hyphomicrobiales</taxon>
        <taxon>Rhizobiaceae</taxon>
        <taxon>Hoeflea</taxon>
    </lineage>
</organism>
<evidence type="ECO:0000313" key="5">
    <source>
        <dbReference type="Proteomes" id="UP001151234"/>
    </source>
</evidence>
<gene>
    <name evidence="4" type="ORF">OQ273_03370</name>
</gene>
<proteinExistence type="predicted"/>
<dbReference type="GO" id="GO:0008477">
    <property type="term" value="F:purine nucleosidase activity"/>
    <property type="evidence" value="ECO:0007669"/>
    <property type="project" value="TreeGrafter"/>
</dbReference>
<dbReference type="PANTHER" id="PTHR12304">
    <property type="entry name" value="INOSINE-URIDINE PREFERRING NUCLEOSIDE HYDROLASE"/>
    <property type="match status" value="1"/>
</dbReference>
<accession>A0A9X3UJC7</accession>
<protein>
    <submittedName>
        <fullName evidence="4">Nucleoside hydrolase</fullName>
    </submittedName>
</protein>
<dbReference type="Proteomes" id="UP001151234">
    <property type="component" value="Unassembled WGS sequence"/>
</dbReference>
<dbReference type="GO" id="GO:0006152">
    <property type="term" value="P:purine nucleoside catabolic process"/>
    <property type="evidence" value="ECO:0007669"/>
    <property type="project" value="TreeGrafter"/>
</dbReference>
<evidence type="ECO:0000256" key="2">
    <source>
        <dbReference type="ARBA" id="ARBA00023295"/>
    </source>
</evidence>
<evidence type="ECO:0000313" key="4">
    <source>
        <dbReference type="EMBL" id="MDA5397606.1"/>
    </source>
</evidence>
<keyword evidence="2" id="KW-0326">Glycosidase</keyword>
<evidence type="ECO:0000256" key="1">
    <source>
        <dbReference type="ARBA" id="ARBA00022801"/>
    </source>
</evidence>
<dbReference type="GO" id="GO:0005829">
    <property type="term" value="C:cytosol"/>
    <property type="evidence" value="ECO:0007669"/>
    <property type="project" value="TreeGrafter"/>
</dbReference>
<sequence>MSRFSKLPEDLMRERLALPGGDRPVRLLIDTDAANEIDDQYAIAWALLSPEKMTVEAVTAEPFSFAHHRPELIAAERAIEEGTQKSEHLVGGFQGWIHRLHAQGRRAEDVEFVGPAEGMELSYQEILTVYEKLAIPSAGKVFRGADRYMSAADEPVPSEAVDTIIDLAKSGDDPLYIAAMGCVTNIASALLRAPEIMERVIVIWTSSYPSTAPHSNRPSLNLFQDLHASRLLFDCGVPHIYLPGYHVGAQLKISHPEMEKFVKGRGAIGDYLWHLYTHNPLHRMFALTNTEQRTWVIWDIINIAWLVDPQWVPTHLTTSPILDESLHWRHDPSRHMMREAHDVQRDEIFLDLFRKLEKAAGK</sequence>
<comment type="caution">
    <text evidence="4">The sequence shown here is derived from an EMBL/GenBank/DDBJ whole genome shotgun (WGS) entry which is preliminary data.</text>
</comment>
<keyword evidence="5" id="KW-1185">Reference proteome</keyword>
<dbReference type="InterPro" id="IPR023186">
    <property type="entry name" value="IUNH"/>
</dbReference>
<dbReference type="AlphaFoldDB" id="A0A9X3UJC7"/>
<dbReference type="Gene3D" id="3.90.245.10">
    <property type="entry name" value="Ribonucleoside hydrolase-like"/>
    <property type="match status" value="1"/>
</dbReference>
<dbReference type="InterPro" id="IPR036452">
    <property type="entry name" value="Ribo_hydro-like"/>
</dbReference>
<dbReference type="RefSeq" id="WP_267989065.1">
    <property type="nucleotide sequence ID" value="NZ_JAPJZI010000001.1"/>
</dbReference>
<name>A0A9X3UJC7_9HYPH</name>